<dbReference type="EC" id="3.1.1.29" evidence="1"/>
<keyword evidence="2" id="KW-0378">Hydrolase</keyword>
<dbReference type="InterPro" id="IPR023476">
    <property type="entry name" value="Pep_tRNA_hydro_II_dom_sf"/>
</dbReference>
<name>A4S4B2_OSTLU</name>
<evidence type="ECO:0000256" key="1">
    <source>
        <dbReference type="ARBA" id="ARBA00013260"/>
    </source>
</evidence>
<evidence type="ECO:0000256" key="2">
    <source>
        <dbReference type="ARBA" id="ARBA00022801"/>
    </source>
</evidence>
<evidence type="ECO:0000256" key="3">
    <source>
        <dbReference type="ARBA" id="ARBA00038050"/>
    </source>
</evidence>
<proteinExistence type="inferred from homology"/>
<evidence type="ECO:0000313" key="5">
    <source>
        <dbReference type="EMBL" id="ABO98534.1"/>
    </source>
</evidence>
<dbReference type="GO" id="GO:0004045">
    <property type="term" value="F:peptidyl-tRNA hydrolase activity"/>
    <property type="evidence" value="ECO:0007669"/>
    <property type="project" value="UniProtKB-EC"/>
</dbReference>
<comment type="catalytic activity">
    <reaction evidence="4">
        <text>an N-acyl-L-alpha-aminoacyl-tRNA + H2O = an N-acyl-L-amino acid + a tRNA + H(+)</text>
        <dbReference type="Rhea" id="RHEA:54448"/>
        <dbReference type="Rhea" id="RHEA-COMP:10123"/>
        <dbReference type="Rhea" id="RHEA-COMP:13883"/>
        <dbReference type="ChEBI" id="CHEBI:15377"/>
        <dbReference type="ChEBI" id="CHEBI:15378"/>
        <dbReference type="ChEBI" id="CHEBI:59874"/>
        <dbReference type="ChEBI" id="CHEBI:78442"/>
        <dbReference type="ChEBI" id="CHEBI:138191"/>
        <dbReference type="EC" id="3.1.1.29"/>
    </reaction>
</comment>
<evidence type="ECO:0000313" key="6">
    <source>
        <dbReference type="Proteomes" id="UP000001568"/>
    </source>
</evidence>
<dbReference type="NCBIfam" id="TIGR00283">
    <property type="entry name" value="arch_pth2"/>
    <property type="match status" value="1"/>
</dbReference>
<dbReference type="Gramene" id="ABO98534">
    <property type="protein sequence ID" value="ABO98534"/>
    <property type="gene ID" value="OSTLU_44311"/>
</dbReference>
<dbReference type="EMBL" id="CP000591">
    <property type="protein sequence ID" value="ABO98534.1"/>
    <property type="molecule type" value="Genomic_DNA"/>
</dbReference>
<dbReference type="SUPFAM" id="SSF102462">
    <property type="entry name" value="Peptidyl-tRNA hydrolase II"/>
    <property type="match status" value="1"/>
</dbReference>
<dbReference type="FunFam" id="3.40.1490.10:FF:000001">
    <property type="entry name" value="Peptidyl-tRNA hydrolase 2"/>
    <property type="match status" value="1"/>
</dbReference>
<dbReference type="Proteomes" id="UP000001568">
    <property type="component" value="Chromosome 11"/>
</dbReference>
<dbReference type="InterPro" id="IPR002833">
    <property type="entry name" value="PTH2"/>
</dbReference>
<dbReference type="KEGG" id="olu:OSTLU_44311"/>
<dbReference type="RefSeq" id="XP_001420241.1">
    <property type="nucleotide sequence ID" value="XM_001420204.1"/>
</dbReference>
<evidence type="ECO:0000256" key="4">
    <source>
        <dbReference type="ARBA" id="ARBA00048707"/>
    </source>
</evidence>
<organism evidence="5 6">
    <name type="scientific">Ostreococcus lucimarinus (strain CCE9901)</name>
    <dbReference type="NCBI Taxonomy" id="436017"/>
    <lineage>
        <taxon>Eukaryota</taxon>
        <taxon>Viridiplantae</taxon>
        <taxon>Chlorophyta</taxon>
        <taxon>Mamiellophyceae</taxon>
        <taxon>Mamiellales</taxon>
        <taxon>Bathycoccaceae</taxon>
        <taxon>Ostreococcus</taxon>
    </lineage>
</organism>
<keyword evidence="6" id="KW-1185">Reference proteome</keyword>
<dbReference type="Gene3D" id="3.40.1490.10">
    <property type="entry name" value="Bit1"/>
    <property type="match status" value="1"/>
</dbReference>
<dbReference type="GeneID" id="5004279"/>
<dbReference type="GO" id="GO:0005829">
    <property type="term" value="C:cytosol"/>
    <property type="evidence" value="ECO:0007669"/>
    <property type="project" value="TreeGrafter"/>
</dbReference>
<comment type="similarity">
    <text evidence="3">Belongs to the PTH2 family.</text>
</comment>
<dbReference type="Pfam" id="PF01981">
    <property type="entry name" value="PTH2"/>
    <property type="match status" value="1"/>
</dbReference>
<dbReference type="OMA" id="CRQTLNN"/>
<sequence length="135" mass="14148">MSDEEAGDGIGGDVGTRDEEHKMALLVREDVAMGAGKLAAQAGHAAVGAAMATRDRSPMLMGRWECDGQKKVTLGVKNLRVMNELLGEAKTARLTTFVVEDAGRTEVEPGTVTVAAIGPAAASDIDKITGHLRLY</sequence>
<accession>A4S4B2</accession>
<dbReference type="STRING" id="436017.A4S4B2"/>
<dbReference type="OrthoDB" id="497691at2759"/>
<gene>
    <name evidence="5" type="ORF">OSTLU_44311</name>
</gene>
<dbReference type="PANTHER" id="PTHR12649:SF11">
    <property type="entry name" value="PEPTIDYL-TRNA HYDROLASE 2, MITOCHONDRIAL"/>
    <property type="match status" value="1"/>
</dbReference>
<protein>
    <recommendedName>
        <fullName evidence="1">peptidyl-tRNA hydrolase</fullName>
        <ecNumber evidence="1">3.1.1.29</ecNumber>
    </recommendedName>
</protein>
<reference evidence="5 6" key="1">
    <citation type="journal article" date="2007" name="Proc. Natl. Acad. Sci. U.S.A.">
        <title>The tiny eukaryote Ostreococcus provides genomic insights into the paradox of plankton speciation.</title>
        <authorList>
            <person name="Palenik B."/>
            <person name="Grimwood J."/>
            <person name="Aerts A."/>
            <person name="Rouze P."/>
            <person name="Salamov A."/>
            <person name="Putnam N."/>
            <person name="Dupont C."/>
            <person name="Jorgensen R."/>
            <person name="Derelle E."/>
            <person name="Rombauts S."/>
            <person name="Zhou K."/>
            <person name="Otillar R."/>
            <person name="Merchant S.S."/>
            <person name="Podell S."/>
            <person name="Gaasterland T."/>
            <person name="Napoli C."/>
            <person name="Gendler K."/>
            <person name="Manuell A."/>
            <person name="Tai V."/>
            <person name="Vallon O."/>
            <person name="Piganeau G."/>
            <person name="Jancek S."/>
            <person name="Heijde M."/>
            <person name="Jabbari K."/>
            <person name="Bowler C."/>
            <person name="Lohr M."/>
            <person name="Robbens S."/>
            <person name="Werner G."/>
            <person name="Dubchak I."/>
            <person name="Pazour G.J."/>
            <person name="Ren Q."/>
            <person name="Paulsen I."/>
            <person name="Delwiche C."/>
            <person name="Schmutz J."/>
            <person name="Rokhsar D."/>
            <person name="Van de Peer Y."/>
            <person name="Moreau H."/>
            <person name="Grigoriev I.V."/>
        </authorList>
    </citation>
    <scope>NUCLEOTIDE SEQUENCE [LARGE SCALE GENOMIC DNA]</scope>
    <source>
        <strain evidence="5 6">CCE9901</strain>
    </source>
</reference>
<dbReference type="PANTHER" id="PTHR12649">
    <property type="entry name" value="PEPTIDYL-TRNA HYDROLASE 2"/>
    <property type="match status" value="1"/>
</dbReference>
<dbReference type="eggNOG" id="KOG3282">
    <property type="taxonomic scope" value="Eukaryota"/>
</dbReference>
<dbReference type="HOGENOM" id="CLU_073661_2_2_1"/>
<dbReference type="AlphaFoldDB" id="A4S4B2"/>
<dbReference type="NCBIfam" id="NF003314">
    <property type="entry name" value="PRK04322.1"/>
    <property type="match status" value="1"/>
</dbReference>